<keyword evidence="1" id="KW-0479">Metal-binding</keyword>
<feature type="binding site" evidence="1">
    <location>
        <position position="82"/>
    </location>
    <ligand>
        <name>Ni(2+)</name>
        <dbReference type="ChEBI" id="CHEBI:49786"/>
    </ligand>
</feature>
<gene>
    <name evidence="4" type="ORF">SAMN05421737_10672</name>
</gene>
<organism evidence="4 5">
    <name type="scientific">Shouchella lonarensis</name>
    <dbReference type="NCBI Taxonomy" id="1464122"/>
    <lineage>
        <taxon>Bacteria</taxon>
        <taxon>Bacillati</taxon>
        <taxon>Bacillota</taxon>
        <taxon>Bacilli</taxon>
        <taxon>Bacillales</taxon>
        <taxon>Bacillaceae</taxon>
        <taxon>Shouchella</taxon>
    </lineage>
</organism>
<dbReference type="InterPro" id="IPR036390">
    <property type="entry name" value="WH_DNA-bd_sf"/>
</dbReference>
<dbReference type="GO" id="GO:0046872">
    <property type="term" value="F:metal ion binding"/>
    <property type="evidence" value="ECO:0007669"/>
    <property type="project" value="UniProtKB-KW"/>
</dbReference>
<accession>A0A1G6JRQ3</accession>
<proteinExistence type="predicted"/>
<dbReference type="AlphaFoldDB" id="A0A1G6JRQ3"/>
<dbReference type="InterPro" id="IPR035922">
    <property type="entry name" value="3H_dom_sf"/>
</dbReference>
<dbReference type="PANTHER" id="PTHR40068">
    <property type="entry name" value="TRANSCRIPTION REPRESSOR NIAR-RELATED"/>
    <property type="match status" value="1"/>
</dbReference>
<dbReference type="PIRSF" id="PIRSF037847">
    <property type="entry name" value="NiaR"/>
    <property type="match status" value="1"/>
</dbReference>
<keyword evidence="1" id="KW-0533">Nickel</keyword>
<name>A0A1G6JRQ3_9BACI</name>
<dbReference type="RefSeq" id="WP_090775692.1">
    <property type="nucleotide sequence ID" value="NZ_FMYM01000006.1"/>
</dbReference>
<dbReference type="Proteomes" id="UP000242662">
    <property type="component" value="Unassembled WGS sequence"/>
</dbReference>
<dbReference type="Gene3D" id="1.10.10.10">
    <property type="entry name" value="Winged helix-like DNA-binding domain superfamily/Winged helix DNA-binding domain"/>
    <property type="match status" value="1"/>
</dbReference>
<dbReference type="InterPro" id="IPR004173">
    <property type="entry name" value="3H_domain"/>
</dbReference>
<dbReference type="Pfam" id="PF08279">
    <property type="entry name" value="HTH_11"/>
    <property type="match status" value="1"/>
</dbReference>
<evidence type="ECO:0000313" key="5">
    <source>
        <dbReference type="Proteomes" id="UP000242662"/>
    </source>
</evidence>
<feature type="binding site" evidence="1">
    <location>
        <position position="90"/>
    </location>
    <ligand>
        <name>Ni(2+)</name>
        <dbReference type="ChEBI" id="CHEBI:49786"/>
    </ligand>
</feature>
<dbReference type="STRING" id="1464122.SAMN05421737_10672"/>
<evidence type="ECO:0000259" key="2">
    <source>
        <dbReference type="Pfam" id="PF02829"/>
    </source>
</evidence>
<dbReference type="OrthoDB" id="9792661at2"/>
<evidence type="ECO:0000313" key="4">
    <source>
        <dbReference type="EMBL" id="SDC21420.1"/>
    </source>
</evidence>
<keyword evidence="5" id="KW-1185">Reference proteome</keyword>
<feature type="binding site" evidence="1">
    <location>
        <position position="149"/>
    </location>
    <ligand>
        <name>Ni(2+)</name>
        <dbReference type="ChEBI" id="CHEBI:49786"/>
    </ligand>
</feature>
<dbReference type="PANTHER" id="PTHR40068:SF1">
    <property type="entry name" value="TRANSCRIPTION REPRESSOR NIAR-RELATED"/>
    <property type="match status" value="1"/>
</dbReference>
<evidence type="ECO:0000259" key="3">
    <source>
        <dbReference type="Pfam" id="PF08279"/>
    </source>
</evidence>
<dbReference type="SUPFAM" id="SSF75500">
    <property type="entry name" value="Putative transcriptional regulator TM1602, C-terminal domain"/>
    <property type="match status" value="1"/>
</dbReference>
<evidence type="ECO:0000256" key="1">
    <source>
        <dbReference type="PIRSR" id="PIRSR037847-1"/>
    </source>
</evidence>
<sequence length="175" mass="19934">MENKKLHGENRRKALIEWLKEATQPLPGQLLAKRARVSRQVIVQDMSILKAKEAPILATPQGYIYLKDRKTEQRTRVIALKHPPDKMTDELYIFVDHGITVLDVTVEHPVYGEMTGTLHLSSRQDVDRFCQKMSATNAPLLSTLTDGVHLHRVAFEREEQLEAALEILGKEGFLL</sequence>
<dbReference type="Pfam" id="PF02829">
    <property type="entry name" value="3H"/>
    <property type="match status" value="1"/>
</dbReference>
<dbReference type="InterPro" id="IPR036388">
    <property type="entry name" value="WH-like_DNA-bd_sf"/>
</dbReference>
<dbReference type="EMBL" id="FMYM01000006">
    <property type="protein sequence ID" value="SDC21420.1"/>
    <property type="molecule type" value="Genomic_DNA"/>
</dbReference>
<dbReference type="InterPro" id="IPR013196">
    <property type="entry name" value="HTH_11"/>
</dbReference>
<reference evidence="5" key="1">
    <citation type="submission" date="2016-09" db="EMBL/GenBank/DDBJ databases">
        <authorList>
            <person name="Varghese N."/>
            <person name="Submissions S."/>
        </authorList>
    </citation>
    <scope>NUCLEOTIDE SEQUENCE [LARGE SCALE GENOMIC DNA]</scope>
    <source>
        <strain evidence="5">25nlg</strain>
    </source>
</reference>
<feature type="domain" description="3H" evidence="2">
    <location>
        <begin position="78"/>
        <end position="174"/>
    </location>
</feature>
<dbReference type="InterPro" id="IPR026043">
    <property type="entry name" value="NadR"/>
</dbReference>
<feature type="binding site" evidence="1">
    <location>
        <position position="151"/>
    </location>
    <ligand>
        <name>Ni(2+)</name>
        <dbReference type="ChEBI" id="CHEBI:49786"/>
    </ligand>
</feature>
<dbReference type="Gene3D" id="3.30.1340.20">
    <property type="entry name" value="3H domain"/>
    <property type="match status" value="1"/>
</dbReference>
<feature type="domain" description="Helix-turn-helix type 11" evidence="3">
    <location>
        <begin position="11"/>
        <end position="64"/>
    </location>
</feature>
<protein>
    <submittedName>
        <fullName evidence="4">Transcriptional regulator</fullName>
    </submittedName>
</protein>
<dbReference type="SUPFAM" id="SSF46785">
    <property type="entry name" value="Winged helix' DNA-binding domain"/>
    <property type="match status" value="1"/>
</dbReference>